<feature type="domain" description="Sugar 3,4-ketoisomerase QdtA cupin" evidence="1">
    <location>
        <begin position="1"/>
        <end position="129"/>
    </location>
</feature>
<sequence length="133" mass="15089">MDIQIIDIPKIKNARGNIGVIENDVVPFEIKRVYYLYDVPSSAKRGGHSHKNLKQMLVALSGSFDVVLKDGKKKQTITLNKPDKGLLITSNIWRELENFSSGAVCMVIASEAYDETDYIRDYKSFLEYIKTQS</sequence>
<dbReference type="InterPro" id="IPR014710">
    <property type="entry name" value="RmlC-like_jellyroll"/>
</dbReference>
<keyword evidence="3" id="KW-1185">Reference proteome</keyword>
<dbReference type="EMBL" id="JBBYHR010000003">
    <property type="protein sequence ID" value="MEL1244158.1"/>
    <property type="molecule type" value="Genomic_DNA"/>
</dbReference>
<dbReference type="RefSeq" id="WP_341696469.1">
    <property type="nucleotide sequence ID" value="NZ_JBBYHR010000003.1"/>
</dbReference>
<dbReference type="InterPro" id="IPR008894">
    <property type="entry name" value="QdtA_cupin_dom"/>
</dbReference>
<dbReference type="CDD" id="cd20292">
    <property type="entry name" value="cupin_QdtA-like"/>
    <property type="match status" value="1"/>
</dbReference>
<evidence type="ECO:0000313" key="2">
    <source>
        <dbReference type="EMBL" id="MEL1244158.1"/>
    </source>
</evidence>
<dbReference type="SUPFAM" id="SSF51182">
    <property type="entry name" value="RmlC-like cupins"/>
    <property type="match status" value="1"/>
</dbReference>
<comment type="caution">
    <text evidence="2">The sequence shown here is derived from an EMBL/GenBank/DDBJ whole genome shotgun (WGS) entry which is preliminary data.</text>
</comment>
<gene>
    <name evidence="2" type="ORF">AAEO56_07805</name>
</gene>
<evidence type="ECO:0000313" key="3">
    <source>
        <dbReference type="Proteomes" id="UP001464555"/>
    </source>
</evidence>
<organism evidence="2 3">
    <name type="scientific">Flavobacterium arundinis</name>
    <dbReference type="NCBI Taxonomy" id="3139143"/>
    <lineage>
        <taxon>Bacteria</taxon>
        <taxon>Pseudomonadati</taxon>
        <taxon>Bacteroidota</taxon>
        <taxon>Flavobacteriia</taxon>
        <taxon>Flavobacteriales</taxon>
        <taxon>Flavobacteriaceae</taxon>
        <taxon>Flavobacterium</taxon>
    </lineage>
</organism>
<dbReference type="InterPro" id="IPR011051">
    <property type="entry name" value="RmlC_Cupin_sf"/>
</dbReference>
<name>A0ABU9HVG1_9FLAO</name>
<proteinExistence type="predicted"/>
<evidence type="ECO:0000259" key="1">
    <source>
        <dbReference type="Pfam" id="PF05523"/>
    </source>
</evidence>
<reference evidence="2 3" key="1">
    <citation type="submission" date="2024-04" db="EMBL/GenBank/DDBJ databases">
        <title>Flavobacterium sp. DGU11 16S ribosomal RNA gene Genome sequencing and assembly.</title>
        <authorList>
            <person name="Park S."/>
        </authorList>
    </citation>
    <scope>NUCLEOTIDE SEQUENCE [LARGE SCALE GENOMIC DNA]</scope>
    <source>
        <strain evidence="2 3">DGU11</strain>
    </source>
</reference>
<dbReference type="Pfam" id="PF05523">
    <property type="entry name" value="FdtA"/>
    <property type="match status" value="1"/>
</dbReference>
<dbReference type="Proteomes" id="UP001464555">
    <property type="component" value="Unassembled WGS sequence"/>
</dbReference>
<accession>A0ABU9HVG1</accession>
<protein>
    <submittedName>
        <fullName evidence="2">FdtA/QdtA family cupin domain-containing protein</fullName>
    </submittedName>
</protein>
<dbReference type="Gene3D" id="2.60.120.10">
    <property type="entry name" value="Jelly Rolls"/>
    <property type="match status" value="1"/>
</dbReference>